<dbReference type="InterPro" id="IPR027417">
    <property type="entry name" value="P-loop_NTPase"/>
</dbReference>
<protein>
    <submittedName>
        <fullName evidence="1">Putative kinase</fullName>
    </submittedName>
</protein>
<organism evidence="1 2">
    <name type="scientific">Saccharomonospora cyanea NA-134</name>
    <dbReference type="NCBI Taxonomy" id="882082"/>
    <lineage>
        <taxon>Bacteria</taxon>
        <taxon>Bacillati</taxon>
        <taxon>Actinomycetota</taxon>
        <taxon>Actinomycetes</taxon>
        <taxon>Pseudonocardiales</taxon>
        <taxon>Pseudonocardiaceae</taxon>
        <taxon>Saccharomonospora</taxon>
    </lineage>
</organism>
<dbReference type="InterPro" id="IPR052732">
    <property type="entry name" value="Cell-binding_unc_protein"/>
</dbReference>
<dbReference type="PANTHER" id="PTHR43883:SF1">
    <property type="entry name" value="GLUCONOKINASE"/>
    <property type="match status" value="1"/>
</dbReference>
<keyword evidence="1" id="KW-0808">Transferase</keyword>
<evidence type="ECO:0000313" key="2">
    <source>
        <dbReference type="Proteomes" id="UP000002791"/>
    </source>
</evidence>
<dbReference type="AlphaFoldDB" id="H5XIU2"/>
<gene>
    <name evidence="1" type="ORF">SaccyDRAFT_1818</name>
</gene>
<accession>H5XIU2</accession>
<dbReference type="PIRSF" id="PIRSF037081">
    <property type="entry name" value="P-loop_All4644_prd"/>
    <property type="match status" value="1"/>
</dbReference>
<dbReference type="Proteomes" id="UP000002791">
    <property type="component" value="Chromosome"/>
</dbReference>
<keyword evidence="1" id="KW-0418">Kinase</keyword>
<dbReference type="STRING" id="882082.SaccyDRAFT_1818"/>
<dbReference type="InterPro" id="IPR017101">
    <property type="entry name" value="P-loop_ATP/GTP-bd_All4644_prd"/>
</dbReference>
<keyword evidence="2" id="KW-1185">Reference proteome</keyword>
<dbReference type="GO" id="GO:0016301">
    <property type="term" value="F:kinase activity"/>
    <property type="evidence" value="ECO:0007669"/>
    <property type="project" value="UniProtKB-KW"/>
</dbReference>
<dbReference type="EMBL" id="CM001440">
    <property type="protein sequence ID" value="EHR60716.1"/>
    <property type="molecule type" value="Genomic_DNA"/>
</dbReference>
<name>H5XIU2_9PSEU</name>
<reference evidence="1 2" key="1">
    <citation type="submission" date="2011-11" db="EMBL/GenBank/DDBJ databases">
        <title>The Noncontiguous Finished sequence of Saccharomonospora cyanea NA-134.</title>
        <authorList>
            <consortium name="US DOE Joint Genome Institute"/>
            <person name="Lucas S."/>
            <person name="Han J."/>
            <person name="Lapidus A."/>
            <person name="Cheng J.-F."/>
            <person name="Goodwin L."/>
            <person name="Pitluck S."/>
            <person name="Peters L."/>
            <person name="Ovchinnikova G."/>
            <person name="Lu M."/>
            <person name="Detter J.C."/>
            <person name="Han C."/>
            <person name="Tapia R."/>
            <person name="Land M."/>
            <person name="Hauser L."/>
            <person name="Kyrpides N."/>
            <person name="Ivanova N."/>
            <person name="Pagani I."/>
            <person name="Brambilla E.-M."/>
            <person name="Klenk H.-P."/>
            <person name="Woyke T."/>
        </authorList>
    </citation>
    <scope>NUCLEOTIDE SEQUENCE [LARGE SCALE GENOMIC DNA]</scope>
    <source>
        <strain evidence="1 2">NA-134</strain>
    </source>
</reference>
<dbReference type="eggNOG" id="COG4639">
    <property type="taxonomic scope" value="Bacteria"/>
</dbReference>
<dbReference type="PANTHER" id="PTHR43883">
    <property type="entry name" value="SLR0207 PROTEIN"/>
    <property type="match status" value="1"/>
</dbReference>
<dbReference type="OrthoDB" id="255834at2"/>
<dbReference type="SUPFAM" id="SSF52540">
    <property type="entry name" value="P-loop containing nucleoside triphosphate hydrolases"/>
    <property type="match status" value="1"/>
</dbReference>
<proteinExistence type="predicted"/>
<dbReference type="HOGENOM" id="CLU_119902_1_0_11"/>
<dbReference type="RefSeq" id="WP_005455526.1">
    <property type="nucleotide sequence ID" value="NZ_CM001440.1"/>
</dbReference>
<sequence length="161" mass="17515">MTTTPAITVLIGAPGAGKTTVARTLADRPVVLSLDRARAVCGEHEGDQKASRAAFAHVEKLVHEHLADGLAVAIDATGARRRDRRVWLRLAREHDVPATALVVSAPLEVCLERNADRPPHRRVPDHTVSRMWNTVSALTDTDLISEGFVRVERVTTAPEPN</sequence>
<dbReference type="Gene3D" id="3.40.50.300">
    <property type="entry name" value="P-loop containing nucleotide triphosphate hydrolases"/>
    <property type="match status" value="1"/>
</dbReference>
<dbReference type="Pfam" id="PF13671">
    <property type="entry name" value="AAA_33"/>
    <property type="match status" value="1"/>
</dbReference>
<evidence type="ECO:0000313" key="1">
    <source>
        <dbReference type="EMBL" id="EHR60716.1"/>
    </source>
</evidence>